<dbReference type="InterPro" id="IPR045087">
    <property type="entry name" value="Cu-oxidase_fam"/>
</dbReference>
<dbReference type="Gene3D" id="2.60.40.420">
    <property type="entry name" value="Cupredoxins - blue copper proteins"/>
    <property type="match status" value="2"/>
</dbReference>
<dbReference type="AlphaFoldDB" id="A0A815PDG0"/>
<evidence type="ECO:0000313" key="6">
    <source>
        <dbReference type="EMBL" id="CAF1283582.1"/>
    </source>
</evidence>
<protein>
    <submittedName>
        <fullName evidence="7">Uncharacterized protein</fullName>
    </submittedName>
</protein>
<organism evidence="7 10">
    <name type="scientific">Didymodactylos carnosus</name>
    <dbReference type="NCBI Taxonomy" id="1234261"/>
    <lineage>
        <taxon>Eukaryota</taxon>
        <taxon>Metazoa</taxon>
        <taxon>Spiralia</taxon>
        <taxon>Gnathifera</taxon>
        <taxon>Rotifera</taxon>
        <taxon>Eurotatoria</taxon>
        <taxon>Bdelloidea</taxon>
        <taxon>Philodinida</taxon>
        <taxon>Philodinidae</taxon>
        <taxon>Didymodactylos</taxon>
    </lineage>
</organism>
<dbReference type="OrthoDB" id="9977568at2759"/>
<keyword evidence="3" id="KW-0560">Oxidoreductase</keyword>
<proteinExistence type="inferred from homology"/>
<evidence type="ECO:0000313" key="8">
    <source>
        <dbReference type="EMBL" id="CAF4088481.1"/>
    </source>
</evidence>
<gene>
    <name evidence="7" type="ORF">GPM918_LOCUS34612</name>
    <name evidence="6" type="ORF">OVA965_LOCUS27757</name>
    <name evidence="9" type="ORF">SRO942_LOCUS35313</name>
    <name evidence="8" type="ORF">TMI583_LOCUS28505</name>
</gene>
<evidence type="ECO:0000256" key="1">
    <source>
        <dbReference type="ARBA" id="ARBA00010609"/>
    </source>
</evidence>
<feature type="domain" description="Plastocyanin-like" evidence="5">
    <location>
        <begin position="106"/>
        <end position="181"/>
    </location>
</feature>
<name>A0A815PDG0_9BILA</name>
<dbReference type="PROSITE" id="PS00079">
    <property type="entry name" value="MULTICOPPER_OXIDASE1"/>
    <property type="match status" value="1"/>
</dbReference>
<evidence type="ECO:0000313" key="10">
    <source>
        <dbReference type="Proteomes" id="UP000663829"/>
    </source>
</evidence>
<comment type="caution">
    <text evidence="7">The sequence shown here is derived from an EMBL/GenBank/DDBJ whole genome shotgun (WGS) entry which is preliminary data.</text>
</comment>
<dbReference type="Proteomes" id="UP000681722">
    <property type="component" value="Unassembled WGS sequence"/>
</dbReference>
<evidence type="ECO:0000259" key="4">
    <source>
        <dbReference type="Pfam" id="PF07731"/>
    </source>
</evidence>
<dbReference type="PANTHER" id="PTHR11709:SF518">
    <property type="entry name" value="MULTICOPPER OXIDASE"/>
    <property type="match status" value="1"/>
</dbReference>
<dbReference type="Pfam" id="PF07731">
    <property type="entry name" value="Cu-oxidase_2"/>
    <property type="match status" value="1"/>
</dbReference>
<dbReference type="SUPFAM" id="SSF49503">
    <property type="entry name" value="Cupredoxins"/>
    <property type="match status" value="2"/>
</dbReference>
<sequence>MRHHAKKKKDDCPHINPCTSDEKIGSIVQVPSELTSDEYGIVHATFTFEMFIDDIGQTRYCYNYENKYRAPTIRLWPGETLHLIFINNINTTTKAKFRLKPGCTGNGTSTSTNVHFHGLNIPPTCHEDNVVHTEIDDNDKFEFYMKIPFNEPSGNYWYHAHFHGLADAQVSGGATGALIIEGIEYETKVIDGCYERIIVLRDEPVNSKTFTSDISINWVPIRVPNFEPAVILSKPNRCEFWRITNAAADLFFNVSIINNQTNKAYPFEIIAIDSIVIRNEYTGRPETIIAHHYAMPVASRIEIKVQTPPKGEELIFMKNFLDRGVSFPNDPVRPIARWQSKYDAPELPKIMKYKDNSRHKIERFRKVHDEVPAVNRTIRFFVDFTRKDGAFLVVVDFPNPEPAEPFKMNQAPNIIADTGTVEDWRIENCSPELHSFHIHQIHFKVLEISGVPQPPGPLYDTFILPYYVNGTTNGTPVDTTKCPYVKVRMDFRDPDIAGDFVYHCHILGHEDAGMMGVIRLVDNNRKSKHQPYYEPKEDDAVDEKLLYPICQPNKIISMYKRYKP</sequence>
<accession>A0A815PDG0</accession>
<feature type="domain" description="Plastocyanin-like" evidence="4">
    <location>
        <begin position="405"/>
        <end position="519"/>
    </location>
</feature>
<dbReference type="GO" id="GO:0005507">
    <property type="term" value="F:copper ion binding"/>
    <property type="evidence" value="ECO:0007669"/>
    <property type="project" value="InterPro"/>
</dbReference>
<dbReference type="PROSITE" id="PS00080">
    <property type="entry name" value="MULTICOPPER_OXIDASE2"/>
    <property type="match status" value="1"/>
</dbReference>
<dbReference type="InterPro" id="IPR011707">
    <property type="entry name" value="Cu-oxidase-like_N"/>
</dbReference>
<dbReference type="EMBL" id="CAJNOK010018511">
    <property type="protein sequence ID" value="CAF1283582.1"/>
    <property type="molecule type" value="Genomic_DNA"/>
</dbReference>
<dbReference type="Proteomes" id="UP000663829">
    <property type="component" value="Unassembled WGS sequence"/>
</dbReference>
<evidence type="ECO:0000313" key="7">
    <source>
        <dbReference type="EMBL" id="CAF1447682.1"/>
    </source>
</evidence>
<evidence type="ECO:0000256" key="2">
    <source>
        <dbReference type="ARBA" id="ARBA00022723"/>
    </source>
</evidence>
<dbReference type="Proteomes" id="UP000677228">
    <property type="component" value="Unassembled WGS sequence"/>
</dbReference>
<dbReference type="EMBL" id="CAJNOQ010019319">
    <property type="protein sequence ID" value="CAF1447682.1"/>
    <property type="molecule type" value="Genomic_DNA"/>
</dbReference>
<keyword evidence="2" id="KW-0479">Metal-binding</keyword>
<dbReference type="InterPro" id="IPR011706">
    <property type="entry name" value="Cu-oxidase_C"/>
</dbReference>
<dbReference type="PANTHER" id="PTHR11709">
    <property type="entry name" value="MULTI-COPPER OXIDASE"/>
    <property type="match status" value="1"/>
</dbReference>
<dbReference type="InterPro" id="IPR008972">
    <property type="entry name" value="Cupredoxin"/>
</dbReference>
<keyword evidence="10" id="KW-1185">Reference proteome</keyword>
<dbReference type="GO" id="GO:0016491">
    <property type="term" value="F:oxidoreductase activity"/>
    <property type="evidence" value="ECO:0007669"/>
    <property type="project" value="UniProtKB-KW"/>
</dbReference>
<dbReference type="Pfam" id="PF07732">
    <property type="entry name" value="Cu-oxidase_3"/>
    <property type="match status" value="1"/>
</dbReference>
<evidence type="ECO:0000256" key="3">
    <source>
        <dbReference type="ARBA" id="ARBA00023002"/>
    </source>
</evidence>
<dbReference type="InterPro" id="IPR002355">
    <property type="entry name" value="Cu_oxidase_Cu_BS"/>
</dbReference>
<dbReference type="InterPro" id="IPR033138">
    <property type="entry name" value="Cu_oxidase_CS"/>
</dbReference>
<dbReference type="EMBL" id="CAJOBC010084763">
    <property type="protein sequence ID" value="CAF4321917.1"/>
    <property type="molecule type" value="Genomic_DNA"/>
</dbReference>
<evidence type="ECO:0000259" key="5">
    <source>
        <dbReference type="Pfam" id="PF07732"/>
    </source>
</evidence>
<evidence type="ECO:0000313" key="9">
    <source>
        <dbReference type="EMBL" id="CAF4321917.1"/>
    </source>
</evidence>
<dbReference type="Proteomes" id="UP000682733">
    <property type="component" value="Unassembled WGS sequence"/>
</dbReference>
<comment type="similarity">
    <text evidence="1">Belongs to the multicopper oxidase family.</text>
</comment>
<dbReference type="EMBL" id="CAJOBA010040077">
    <property type="protein sequence ID" value="CAF4088481.1"/>
    <property type="molecule type" value="Genomic_DNA"/>
</dbReference>
<reference evidence="7" key="1">
    <citation type="submission" date="2021-02" db="EMBL/GenBank/DDBJ databases">
        <authorList>
            <person name="Nowell W R."/>
        </authorList>
    </citation>
    <scope>NUCLEOTIDE SEQUENCE</scope>
</reference>